<dbReference type="InterPro" id="IPR036388">
    <property type="entry name" value="WH-like_DNA-bd_sf"/>
</dbReference>
<evidence type="ECO:0000256" key="1">
    <source>
        <dbReference type="ARBA" id="ARBA00009437"/>
    </source>
</evidence>
<dbReference type="PROSITE" id="PS50931">
    <property type="entry name" value="HTH_LYSR"/>
    <property type="match status" value="1"/>
</dbReference>
<proteinExistence type="inferred from homology"/>
<keyword evidence="4" id="KW-0804">Transcription</keyword>
<dbReference type="CDD" id="cd08422">
    <property type="entry name" value="PBP2_CrgA_like"/>
    <property type="match status" value="1"/>
</dbReference>
<evidence type="ECO:0000259" key="5">
    <source>
        <dbReference type="PROSITE" id="PS50931"/>
    </source>
</evidence>
<keyword evidence="3" id="KW-0238">DNA-binding</keyword>
<name>A0A429KAN4_9GAMM</name>
<dbReference type="AlphaFoldDB" id="A0A429KAN4"/>
<dbReference type="Gene3D" id="1.10.10.10">
    <property type="entry name" value="Winged helix-like DNA-binding domain superfamily/Winged helix DNA-binding domain"/>
    <property type="match status" value="1"/>
</dbReference>
<comment type="similarity">
    <text evidence="1">Belongs to the LysR transcriptional regulatory family.</text>
</comment>
<dbReference type="RefSeq" id="WP_125697826.1">
    <property type="nucleotide sequence ID" value="NZ_RFES01000001.1"/>
</dbReference>
<dbReference type="SUPFAM" id="SSF53850">
    <property type="entry name" value="Periplasmic binding protein-like II"/>
    <property type="match status" value="1"/>
</dbReference>
<dbReference type="Pfam" id="PF00126">
    <property type="entry name" value="HTH_1"/>
    <property type="match status" value="1"/>
</dbReference>
<evidence type="ECO:0000256" key="3">
    <source>
        <dbReference type="ARBA" id="ARBA00023125"/>
    </source>
</evidence>
<organism evidence="6 7">
    <name type="scientific">Acinetobacter lactucae</name>
    <dbReference type="NCBI Taxonomy" id="1785128"/>
    <lineage>
        <taxon>Bacteria</taxon>
        <taxon>Pseudomonadati</taxon>
        <taxon>Pseudomonadota</taxon>
        <taxon>Gammaproteobacteria</taxon>
        <taxon>Moraxellales</taxon>
        <taxon>Moraxellaceae</taxon>
        <taxon>Acinetobacter</taxon>
        <taxon>Acinetobacter calcoaceticus/baumannii complex</taxon>
    </lineage>
</organism>
<evidence type="ECO:0000313" key="6">
    <source>
        <dbReference type="EMBL" id="RSO60998.1"/>
    </source>
</evidence>
<accession>A0A429KAN4</accession>
<comment type="caution">
    <text evidence="6">The sequence shown here is derived from an EMBL/GenBank/DDBJ whole genome shotgun (WGS) entry which is preliminary data.</text>
</comment>
<evidence type="ECO:0000256" key="2">
    <source>
        <dbReference type="ARBA" id="ARBA00023015"/>
    </source>
</evidence>
<dbReference type="Pfam" id="PF03466">
    <property type="entry name" value="LysR_substrate"/>
    <property type="match status" value="1"/>
</dbReference>
<keyword evidence="2" id="KW-0805">Transcription regulation</keyword>
<protein>
    <submittedName>
        <fullName evidence="6">LysR family transcriptional regulator</fullName>
    </submittedName>
</protein>
<dbReference type="EMBL" id="RFES01000001">
    <property type="protein sequence ID" value="RSO60998.1"/>
    <property type="molecule type" value="Genomic_DNA"/>
</dbReference>
<reference evidence="6 7" key="1">
    <citation type="submission" date="2018-10" db="EMBL/GenBank/DDBJ databases">
        <title>GWAS and RNA-Seq identify cryptic mechanisms of antimicrobial resistance in Acinetobacter baumannii.</title>
        <authorList>
            <person name="Sahl J.W."/>
        </authorList>
    </citation>
    <scope>NUCLEOTIDE SEQUENCE [LARGE SCALE GENOMIC DNA]</scope>
    <source>
        <strain evidence="6 7">TG41018</strain>
    </source>
</reference>
<dbReference type="FunFam" id="1.10.10.10:FF:000001">
    <property type="entry name" value="LysR family transcriptional regulator"/>
    <property type="match status" value="1"/>
</dbReference>
<evidence type="ECO:0000313" key="7">
    <source>
        <dbReference type="Proteomes" id="UP000276905"/>
    </source>
</evidence>
<sequence length="306" mass="34850">MSRQFDHLADIEVFLIVAEKLSISAAAIYLATTPSVISRTITRLEKKLGIQFFRRTTRHLSLTEAGQLYYEKMQHAFQLIDHAERTIQGEQLQISGKIKLSVPTTYGHYRLPELLQKFLFQYPAIQIEISISNRNVDLIAEGFDLAIRQGQLPNSTLVARPLELAPLQLVASPDYLKRMGVPKTVEDLNHHQCIAFELPSTGKVTPWFLNNGDNEIQWIPTNRILVKEDILGVVSLAENGLGICQSYEFIVNEKIRQGKLQPLLETYAGHTHPFSLLYAQHKYMSSATRAFIDFLCSTDHKETYEH</sequence>
<dbReference type="InterPro" id="IPR005119">
    <property type="entry name" value="LysR_subst-bd"/>
</dbReference>
<dbReference type="GO" id="GO:0003677">
    <property type="term" value="F:DNA binding"/>
    <property type="evidence" value="ECO:0007669"/>
    <property type="project" value="UniProtKB-KW"/>
</dbReference>
<dbReference type="GO" id="GO:0003700">
    <property type="term" value="F:DNA-binding transcription factor activity"/>
    <property type="evidence" value="ECO:0007669"/>
    <property type="project" value="InterPro"/>
</dbReference>
<dbReference type="PANTHER" id="PTHR30537">
    <property type="entry name" value="HTH-TYPE TRANSCRIPTIONAL REGULATOR"/>
    <property type="match status" value="1"/>
</dbReference>
<dbReference type="SUPFAM" id="SSF46785">
    <property type="entry name" value="Winged helix' DNA-binding domain"/>
    <property type="match status" value="1"/>
</dbReference>
<gene>
    <name evidence="6" type="ORF">EA756_02655</name>
</gene>
<dbReference type="InterPro" id="IPR000847">
    <property type="entry name" value="LysR_HTH_N"/>
</dbReference>
<dbReference type="PANTHER" id="PTHR30537:SF5">
    <property type="entry name" value="HTH-TYPE TRANSCRIPTIONAL ACTIVATOR TTDR-RELATED"/>
    <property type="match status" value="1"/>
</dbReference>
<dbReference type="Gene3D" id="3.40.190.290">
    <property type="match status" value="1"/>
</dbReference>
<dbReference type="Proteomes" id="UP000276905">
    <property type="component" value="Unassembled WGS sequence"/>
</dbReference>
<dbReference type="InterPro" id="IPR036390">
    <property type="entry name" value="WH_DNA-bd_sf"/>
</dbReference>
<dbReference type="InterPro" id="IPR058163">
    <property type="entry name" value="LysR-type_TF_proteobact-type"/>
</dbReference>
<evidence type="ECO:0000256" key="4">
    <source>
        <dbReference type="ARBA" id="ARBA00023163"/>
    </source>
</evidence>
<feature type="domain" description="HTH lysR-type" evidence="5">
    <location>
        <begin position="8"/>
        <end position="63"/>
    </location>
</feature>